<dbReference type="Proteomes" id="UP000292118">
    <property type="component" value="Chromosome"/>
</dbReference>
<protein>
    <submittedName>
        <fullName evidence="5">ABC transporter ATP-binding protein</fullName>
    </submittedName>
</protein>
<dbReference type="Pfam" id="PF00005">
    <property type="entry name" value="ABC_tran"/>
    <property type="match status" value="1"/>
</dbReference>
<dbReference type="Gene3D" id="3.40.50.300">
    <property type="entry name" value="P-loop containing nucleotide triphosphate hydrolases"/>
    <property type="match status" value="1"/>
</dbReference>
<dbReference type="Pfam" id="PF08352">
    <property type="entry name" value="oligo_HPY"/>
    <property type="match status" value="1"/>
</dbReference>
<dbReference type="InterPro" id="IPR027417">
    <property type="entry name" value="P-loop_NTPase"/>
</dbReference>
<dbReference type="PROSITE" id="PS50893">
    <property type="entry name" value="ABC_TRANSPORTER_2"/>
    <property type="match status" value="1"/>
</dbReference>
<name>A0A4P6FGQ1_9MICO</name>
<keyword evidence="6" id="KW-1185">Reference proteome</keyword>
<keyword evidence="2" id="KW-0547">Nucleotide-binding</keyword>
<feature type="domain" description="ABC transporter" evidence="4">
    <location>
        <begin position="5"/>
        <end position="252"/>
    </location>
</feature>
<dbReference type="InterPro" id="IPR013563">
    <property type="entry name" value="Oligopep_ABC_C"/>
</dbReference>
<dbReference type="PANTHER" id="PTHR43230:SF3">
    <property type="entry name" value="ABC-TYPE DIPEPTIDE_OLIGOPEPTIDE TRANSPORT SYSTEM, ATPASE COMPONENT"/>
    <property type="match status" value="1"/>
</dbReference>
<dbReference type="PANTHER" id="PTHR43230">
    <property type="entry name" value="ABC-TYPE DIPEPTIDE/OLIGOPEPTIDE TRANSPORT SYSTEM, ATPASE COMPONENT"/>
    <property type="match status" value="1"/>
</dbReference>
<reference evidence="5 6" key="1">
    <citation type="submission" date="2019-01" db="EMBL/GenBank/DDBJ databases">
        <title>Genome sequencing of strain FW10M-9.</title>
        <authorList>
            <person name="Heo J."/>
            <person name="Kim S.-J."/>
            <person name="Kim J.-S."/>
            <person name="Hong S.-B."/>
            <person name="Kwon S.-W."/>
        </authorList>
    </citation>
    <scope>NUCLEOTIDE SEQUENCE [LARGE SCALE GENOMIC DNA]</scope>
    <source>
        <strain evidence="5 6">FW10M-9</strain>
    </source>
</reference>
<evidence type="ECO:0000313" key="5">
    <source>
        <dbReference type="EMBL" id="QAY69788.1"/>
    </source>
</evidence>
<evidence type="ECO:0000256" key="2">
    <source>
        <dbReference type="ARBA" id="ARBA00022741"/>
    </source>
</evidence>
<dbReference type="InterPro" id="IPR017871">
    <property type="entry name" value="ABC_transporter-like_CS"/>
</dbReference>
<organism evidence="5 6">
    <name type="scientific">Xylanimonas protaetiae</name>
    <dbReference type="NCBI Taxonomy" id="2509457"/>
    <lineage>
        <taxon>Bacteria</taxon>
        <taxon>Bacillati</taxon>
        <taxon>Actinomycetota</taxon>
        <taxon>Actinomycetes</taxon>
        <taxon>Micrococcales</taxon>
        <taxon>Promicromonosporaceae</taxon>
        <taxon>Xylanimonas</taxon>
    </lineage>
</organism>
<accession>A0A4P6FGQ1</accession>
<dbReference type="AlphaFoldDB" id="A0A4P6FGQ1"/>
<dbReference type="GO" id="GO:0005524">
    <property type="term" value="F:ATP binding"/>
    <property type="evidence" value="ECO:0007669"/>
    <property type="project" value="UniProtKB-KW"/>
</dbReference>
<dbReference type="SMART" id="SM00382">
    <property type="entry name" value="AAA"/>
    <property type="match status" value="1"/>
</dbReference>
<evidence type="ECO:0000313" key="6">
    <source>
        <dbReference type="Proteomes" id="UP000292118"/>
    </source>
</evidence>
<dbReference type="GO" id="GO:0015833">
    <property type="term" value="P:peptide transport"/>
    <property type="evidence" value="ECO:0007669"/>
    <property type="project" value="InterPro"/>
</dbReference>
<dbReference type="SUPFAM" id="SSF52540">
    <property type="entry name" value="P-loop containing nucleoside triphosphate hydrolases"/>
    <property type="match status" value="1"/>
</dbReference>
<keyword evidence="1" id="KW-0813">Transport</keyword>
<dbReference type="KEGG" id="xya:ET471_06840"/>
<dbReference type="EMBL" id="CP035493">
    <property type="protein sequence ID" value="QAY69788.1"/>
    <property type="molecule type" value="Genomic_DNA"/>
</dbReference>
<gene>
    <name evidence="5" type="ORF">ET471_06840</name>
</gene>
<dbReference type="PROSITE" id="PS00211">
    <property type="entry name" value="ABC_TRANSPORTER_1"/>
    <property type="match status" value="1"/>
</dbReference>
<keyword evidence="3 5" id="KW-0067">ATP-binding</keyword>
<evidence type="ECO:0000256" key="3">
    <source>
        <dbReference type="ARBA" id="ARBA00022840"/>
    </source>
</evidence>
<dbReference type="OrthoDB" id="8481147at2"/>
<dbReference type="InterPro" id="IPR003439">
    <property type="entry name" value="ABC_transporter-like_ATP-bd"/>
</dbReference>
<dbReference type="InterPro" id="IPR003593">
    <property type="entry name" value="AAA+_ATPase"/>
</dbReference>
<dbReference type="CDD" id="cd03257">
    <property type="entry name" value="ABC_NikE_OppD_transporters"/>
    <property type="match status" value="1"/>
</dbReference>
<dbReference type="GO" id="GO:0016887">
    <property type="term" value="F:ATP hydrolysis activity"/>
    <property type="evidence" value="ECO:0007669"/>
    <property type="project" value="InterPro"/>
</dbReference>
<evidence type="ECO:0000256" key="1">
    <source>
        <dbReference type="ARBA" id="ARBA00022448"/>
    </source>
</evidence>
<evidence type="ECO:0000259" key="4">
    <source>
        <dbReference type="PROSITE" id="PS50893"/>
    </source>
</evidence>
<sequence>MTAVLSLEGVDKVYKVGTFGTGELRAVRSATFEVRAGEVVSLIGESGSGKSTLGKMVLKLVSTDGGTLRMGGKDVTRLRGRALRDYYRDVQGVFQDPFSSFNPIYKVDRVFDTVRRSWFPRVRRQEWDQRVHDALSSVTLRPEEILGKYPHQLSGGQLQRLLVARALMLDPKVLVADEIISMLDASTRIDVLNLLVELKQRGIAVLFVTHDLSLGNYVSDRVVILYRGRVVEAGDTRAVFDDPLHPYTRDLLASVPQLDATWDEVEAREAERSARLAGTCAFHEADPSAPADAEGLVEVADGHQVGCFRLGPDDACPRG</sequence>
<dbReference type="RefSeq" id="WP_129187178.1">
    <property type="nucleotide sequence ID" value="NZ_CP035493.1"/>
</dbReference>
<proteinExistence type="predicted"/>